<dbReference type="AlphaFoldDB" id="A0A0J7K8C6"/>
<dbReference type="PANTHER" id="PTHR33198">
    <property type="entry name" value="ANK_REP_REGION DOMAIN-CONTAINING PROTEIN-RELATED"/>
    <property type="match status" value="1"/>
</dbReference>
<evidence type="ECO:0000313" key="2">
    <source>
        <dbReference type="Proteomes" id="UP000036403"/>
    </source>
</evidence>
<dbReference type="Proteomes" id="UP000036403">
    <property type="component" value="Unassembled WGS sequence"/>
</dbReference>
<gene>
    <name evidence="1" type="ORF">RF55_14283</name>
</gene>
<dbReference type="OrthoDB" id="8061005at2759"/>
<accession>A0A0J7K8C6</accession>
<comment type="caution">
    <text evidence="1">The sequence shown here is derived from an EMBL/GenBank/DDBJ whole genome shotgun (WGS) entry which is preliminary data.</text>
</comment>
<proteinExistence type="predicted"/>
<dbReference type="PANTHER" id="PTHR33198:SF19">
    <property type="entry name" value="CCHC-TYPE DOMAIN-CONTAINING PROTEIN"/>
    <property type="match status" value="1"/>
</dbReference>
<dbReference type="STRING" id="67767.A0A0J7K8C6"/>
<evidence type="ECO:0000313" key="1">
    <source>
        <dbReference type="EMBL" id="KMQ86678.1"/>
    </source>
</evidence>
<name>A0A0J7K8C6_LASNI</name>
<organism evidence="1 2">
    <name type="scientific">Lasius niger</name>
    <name type="common">Black garden ant</name>
    <dbReference type="NCBI Taxonomy" id="67767"/>
    <lineage>
        <taxon>Eukaryota</taxon>
        <taxon>Metazoa</taxon>
        <taxon>Ecdysozoa</taxon>
        <taxon>Arthropoda</taxon>
        <taxon>Hexapoda</taxon>
        <taxon>Insecta</taxon>
        <taxon>Pterygota</taxon>
        <taxon>Neoptera</taxon>
        <taxon>Endopterygota</taxon>
        <taxon>Hymenoptera</taxon>
        <taxon>Apocrita</taxon>
        <taxon>Aculeata</taxon>
        <taxon>Formicoidea</taxon>
        <taxon>Formicidae</taxon>
        <taxon>Formicinae</taxon>
        <taxon>Lasius</taxon>
        <taxon>Lasius</taxon>
    </lineage>
</organism>
<dbReference type="EMBL" id="LBMM01011714">
    <property type="protein sequence ID" value="KMQ86678.1"/>
    <property type="molecule type" value="Genomic_DNA"/>
</dbReference>
<dbReference type="PaxDb" id="67767-A0A0J7K8C6"/>
<reference evidence="1 2" key="1">
    <citation type="submission" date="2015-04" db="EMBL/GenBank/DDBJ databases">
        <title>Lasius niger genome sequencing.</title>
        <authorList>
            <person name="Konorov E.A."/>
            <person name="Nikitin M.A."/>
            <person name="Kirill M.V."/>
            <person name="Chang P."/>
        </authorList>
    </citation>
    <scope>NUCLEOTIDE SEQUENCE [LARGE SCALE GENOMIC DNA]</scope>
    <source>
        <tissue evidence="1">Whole</tissue>
    </source>
</reference>
<evidence type="ECO:0008006" key="3">
    <source>
        <dbReference type="Google" id="ProtNLM"/>
    </source>
</evidence>
<protein>
    <recommendedName>
        <fullName evidence="3">Retrotransposon gag domain-containing protein</fullName>
    </recommendedName>
</protein>
<keyword evidence="2" id="KW-1185">Reference proteome</keyword>
<sequence length="174" mass="19325">MATPAPQGGMAVGQIEEFQPGIDASWTQYIERLDFQFIANEIDNPVKKRAILLSVCGKATYALIRSVVMPKSPADLSFDEIVQKVGEHFTPKPSEIIQRFKFNKRSQTASESVADYVADLRRLSEHCGFETTLDSMLQDRLVCGIADEAIQRRLLAETDVFSESARHSNSGGDN</sequence>